<dbReference type="PROSITE" id="PS50977">
    <property type="entry name" value="HTH_TETR_2"/>
    <property type="match status" value="1"/>
</dbReference>
<comment type="caution">
    <text evidence="6">The sequence shown here is derived from an EMBL/GenBank/DDBJ whole genome shotgun (WGS) entry which is preliminary data.</text>
</comment>
<feature type="domain" description="HTH tetR-type" evidence="5">
    <location>
        <begin position="6"/>
        <end position="66"/>
    </location>
</feature>
<sequence>MSAKGQDKRAHLLNAAIEFLGSNDFDTLTLEAVAKQANVSKGGLLYHFPSKEALYAGITEFIFQDFVYRFNELAENDPIEKGKWTRALIHAYTDDLNNSQVLNIAFHSFSKLNHTVTENILVHFEYIQSKIDEDGIDSVLATTIRLTLDGLYYSEFFKLGQINFDLREKIIEKLIESTT</sequence>
<evidence type="ECO:0000256" key="4">
    <source>
        <dbReference type="PROSITE-ProRule" id="PRU00335"/>
    </source>
</evidence>
<gene>
    <name evidence="6" type="ORF">CF394_12125</name>
</gene>
<dbReference type="Gene3D" id="1.10.357.10">
    <property type="entry name" value="Tetracycline Repressor, domain 2"/>
    <property type="match status" value="1"/>
</dbReference>
<evidence type="ECO:0000256" key="2">
    <source>
        <dbReference type="ARBA" id="ARBA00023125"/>
    </source>
</evidence>
<dbReference type="PANTHER" id="PTHR30055:SF234">
    <property type="entry name" value="HTH-TYPE TRANSCRIPTIONAL REGULATOR BETI"/>
    <property type="match status" value="1"/>
</dbReference>
<evidence type="ECO:0000256" key="3">
    <source>
        <dbReference type="ARBA" id="ARBA00023163"/>
    </source>
</evidence>
<dbReference type="GO" id="GO:0000976">
    <property type="term" value="F:transcription cis-regulatory region binding"/>
    <property type="evidence" value="ECO:0007669"/>
    <property type="project" value="TreeGrafter"/>
</dbReference>
<keyword evidence="7" id="KW-1185">Reference proteome</keyword>
<dbReference type="InterPro" id="IPR001647">
    <property type="entry name" value="HTH_TetR"/>
</dbReference>
<dbReference type="RefSeq" id="WP_079523985.1">
    <property type="nucleotide sequence ID" value="NZ_NOKQ01000274.1"/>
</dbReference>
<dbReference type="PANTHER" id="PTHR30055">
    <property type="entry name" value="HTH-TYPE TRANSCRIPTIONAL REGULATOR RUTR"/>
    <property type="match status" value="1"/>
</dbReference>
<keyword evidence="1" id="KW-0805">Transcription regulation</keyword>
<dbReference type="EMBL" id="NOKQ01000274">
    <property type="protein sequence ID" value="OZS77297.1"/>
    <property type="molecule type" value="Genomic_DNA"/>
</dbReference>
<evidence type="ECO:0000256" key="1">
    <source>
        <dbReference type="ARBA" id="ARBA00023015"/>
    </source>
</evidence>
<dbReference type="Pfam" id="PF00440">
    <property type="entry name" value="TetR_N"/>
    <property type="match status" value="1"/>
</dbReference>
<proteinExistence type="predicted"/>
<accession>A0A264W2N2</accession>
<dbReference type="InterPro" id="IPR050109">
    <property type="entry name" value="HTH-type_TetR-like_transc_reg"/>
</dbReference>
<reference evidence="6 7" key="1">
    <citation type="submission" date="2017-07" db="EMBL/GenBank/DDBJ databases">
        <title>Tetzosporium hominis gen.nov. sp.nov.</title>
        <authorList>
            <person name="Tetz G."/>
            <person name="Tetz V."/>
        </authorList>
    </citation>
    <scope>NUCLEOTIDE SEQUENCE [LARGE SCALE GENOMIC DNA]</scope>
    <source>
        <strain evidence="6 7">VT-49</strain>
    </source>
</reference>
<dbReference type="OrthoDB" id="9806334at2"/>
<dbReference type="GO" id="GO:0003700">
    <property type="term" value="F:DNA-binding transcription factor activity"/>
    <property type="evidence" value="ECO:0007669"/>
    <property type="project" value="TreeGrafter"/>
</dbReference>
<dbReference type="AlphaFoldDB" id="A0A264W2N2"/>
<keyword evidence="3" id="KW-0804">Transcription</keyword>
<evidence type="ECO:0000313" key="6">
    <source>
        <dbReference type="EMBL" id="OZS77297.1"/>
    </source>
</evidence>
<dbReference type="InterPro" id="IPR041479">
    <property type="entry name" value="TetR_CgmR_C"/>
</dbReference>
<dbReference type="PRINTS" id="PR00455">
    <property type="entry name" value="HTHTETR"/>
</dbReference>
<keyword evidence="2 4" id="KW-0238">DNA-binding</keyword>
<dbReference type="Proteomes" id="UP000217065">
    <property type="component" value="Unassembled WGS sequence"/>
</dbReference>
<organism evidence="6 7">
    <name type="scientific">Tetzosporium hominis</name>
    <dbReference type="NCBI Taxonomy" id="2020506"/>
    <lineage>
        <taxon>Bacteria</taxon>
        <taxon>Bacillati</taxon>
        <taxon>Bacillota</taxon>
        <taxon>Bacilli</taxon>
        <taxon>Bacillales</taxon>
        <taxon>Caryophanaceae</taxon>
        <taxon>Tetzosporium</taxon>
    </lineage>
</organism>
<protein>
    <submittedName>
        <fullName evidence="6">TetR/AcrR family transcriptional regulator</fullName>
    </submittedName>
</protein>
<name>A0A264W2N2_9BACL</name>
<dbReference type="InterPro" id="IPR009057">
    <property type="entry name" value="Homeodomain-like_sf"/>
</dbReference>
<feature type="DNA-binding region" description="H-T-H motif" evidence="4">
    <location>
        <begin position="29"/>
        <end position="48"/>
    </location>
</feature>
<dbReference type="SUPFAM" id="SSF46689">
    <property type="entry name" value="Homeodomain-like"/>
    <property type="match status" value="1"/>
</dbReference>
<evidence type="ECO:0000313" key="7">
    <source>
        <dbReference type="Proteomes" id="UP000217065"/>
    </source>
</evidence>
<evidence type="ECO:0000259" key="5">
    <source>
        <dbReference type="PROSITE" id="PS50977"/>
    </source>
</evidence>
<dbReference type="Pfam" id="PF17937">
    <property type="entry name" value="TetR_C_28"/>
    <property type="match status" value="1"/>
</dbReference>